<comment type="catalytic activity">
    <reaction evidence="10 11">
        <text>shikimate + ATP = 3-phosphoshikimate + ADP + H(+)</text>
        <dbReference type="Rhea" id="RHEA:13121"/>
        <dbReference type="ChEBI" id="CHEBI:15378"/>
        <dbReference type="ChEBI" id="CHEBI:30616"/>
        <dbReference type="ChEBI" id="CHEBI:36208"/>
        <dbReference type="ChEBI" id="CHEBI:145989"/>
        <dbReference type="ChEBI" id="CHEBI:456216"/>
        <dbReference type="EC" id="2.7.1.71"/>
    </reaction>
</comment>
<dbReference type="RefSeq" id="WP_308867275.1">
    <property type="nucleotide sequence ID" value="NZ_JAVFWO010000002.1"/>
</dbReference>
<dbReference type="Pfam" id="PF01202">
    <property type="entry name" value="SKI"/>
    <property type="match status" value="1"/>
</dbReference>
<dbReference type="PRINTS" id="PR01100">
    <property type="entry name" value="SHIKIMTKNASE"/>
</dbReference>
<name>A0ABU0Z1B9_9MICO</name>
<dbReference type="PANTHER" id="PTHR21087">
    <property type="entry name" value="SHIKIMATE KINASE"/>
    <property type="match status" value="1"/>
</dbReference>
<dbReference type="Proteomes" id="UP001235133">
    <property type="component" value="Unassembled WGS sequence"/>
</dbReference>
<comment type="pathway">
    <text evidence="1 11">Metabolic intermediate biosynthesis; chorismate biosynthesis; chorismate from D-erythrose 4-phosphate and phosphoenolpyruvate: step 5/7.</text>
</comment>
<feature type="binding site" evidence="11">
    <location>
        <position position="19"/>
    </location>
    <ligand>
        <name>Mg(2+)</name>
        <dbReference type="ChEBI" id="CHEBI:18420"/>
    </ligand>
</feature>
<comment type="function">
    <text evidence="11">Catalyzes the specific phosphorylation of the 3-hydroxyl group of shikimic acid using ATP as a cosubstrate.</text>
</comment>
<evidence type="ECO:0000256" key="8">
    <source>
        <dbReference type="ARBA" id="ARBA00022840"/>
    </source>
</evidence>
<evidence type="ECO:0000256" key="5">
    <source>
        <dbReference type="ARBA" id="ARBA00022679"/>
    </source>
</evidence>
<evidence type="ECO:0000256" key="10">
    <source>
        <dbReference type="ARBA" id="ARBA00048567"/>
    </source>
</evidence>
<feature type="region of interest" description="Disordered" evidence="12">
    <location>
        <begin position="170"/>
        <end position="192"/>
    </location>
</feature>
<evidence type="ECO:0000256" key="6">
    <source>
        <dbReference type="ARBA" id="ARBA00022741"/>
    </source>
</evidence>
<feature type="binding site" evidence="11">
    <location>
        <position position="81"/>
    </location>
    <ligand>
        <name>substrate</name>
    </ligand>
</feature>
<dbReference type="InterPro" id="IPR027417">
    <property type="entry name" value="P-loop_NTPase"/>
</dbReference>
<evidence type="ECO:0000313" key="13">
    <source>
        <dbReference type="EMBL" id="MDQ7877815.1"/>
    </source>
</evidence>
<evidence type="ECO:0000256" key="4">
    <source>
        <dbReference type="ARBA" id="ARBA00022605"/>
    </source>
</evidence>
<keyword evidence="8 11" id="KW-0067">ATP-binding</keyword>
<dbReference type="HAMAP" id="MF_00109">
    <property type="entry name" value="Shikimate_kinase"/>
    <property type="match status" value="1"/>
</dbReference>
<accession>A0ABU0Z1B9</accession>
<protein>
    <recommendedName>
        <fullName evidence="3 11">Shikimate kinase</fullName>
        <shortName evidence="11">SK</shortName>
        <ecNumber evidence="3 11">2.7.1.71</ecNumber>
    </recommendedName>
</protein>
<comment type="caution">
    <text evidence="11">Lacks conserved residue(s) required for the propagation of feature annotation.</text>
</comment>
<dbReference type="PANTHER" id="PTHR21087:SF16">
    <property type="entry name" value="SHIKIMATE KINASE 1, CHLOROPLASTIC"/>
    <property type="match status" value="1"/>
</dbReference>
<evidence type="ECO:0000256" key="9">
    <source>
        <dbReference type="ARBA" id="ARBA00023141"/>
    </source>
</evidence>
<organism evidence="13 14">
    <name type="scientific">Microbacterium psychrotolerans</name>
    <dbReference type="NCBI Taxonomy" id="3068321"/>
    <lineage>
        <taxon>Bacteria</taxon>
        <taxon>Bacillati</taxon>
        <taxon>Actinomycetota</taxon>
        <taxon>Actinomycetes</taxon>
        <taxon>Micrococcales</taxon>
        <taxon>Microbacteriaceae</taxon>
        <taxon>Microbacterium</taxon>
    </lineage>
</organism>
<keyword evidence="11" id="KW-0963">Cytoplasm</keyword>
<evidence type="ECO:0000256" key="3">
    <source>
        <dbReference type="ARBA" id="ARBA00012154"/>
    </source>
</evidence>
<comment type="caution">
    <text evidence="13">The sequence shown here is derived from an EMBL/GenBank/DDBJ whole genome shotgun (WGS) entry which is preliminary data.</text>
</comment>
<feature type="binding site" evidence="11">
    <location>
        <begin position="15"/>
        <end position="20"/>
    </location>
    <ligand>
        <name>ATP</name>
        <dbReference type="ChEBI" id="CHEBI:30616"/>
    </ligand>
</feature>
<comment type="subcellular location">
    <subcellularLocation>
        <location evidence="11">Cytoplasm</location>
    </subcellularLocation>
</comment>
<comment type="cofactor">
    <cofactor evidence="11">
        <name>Mg(2+)</name>
        <dbReference type="ChEBI" id="CHEBI:18420"/>
    </cofactor>
    <text evidence="11">Binds 1 Mg(2+) ion per subunit.</text>
</comment>
<dbReference type="SUPFAM" id="SSF52540">
    <property type="entry name" value="P-loop containing nucleoside triphosphate hydrolases"/>
    <property type="match status" value="1"/>
</dbReference>
<comment type="subunit">
    <text evidence="11">Monomer.</text>
</comment>
<comment type="similarity">
    <text evidence="2 11">Belongs to the shikimate kinase family.</text>
</comment>
<sequence length="192" mass="20315">MTSHSDAVVLIGPMGAGKTSIGKKAARALGVPFFDTDAAVVRDHGPIEQLFVEHGEARFRAAERAAVSEGLATGGIVSLGGGAVMDPDTRAELAGHRVVLLTVSPHVVAGRVRDSNRPLLQGGDDAIERWTAIFEERRPVYEELADITFDTSTGPLQDVVDALVAWVRGQTGEPAGPARSGDRNPREKEQTA</sequence>
<keyword evidence="4 11" id="KW-0028">Amino-acid biosynthesis</keyword>
<dbReference type="GO" id="GO:0016301">
    <property type="term" value="F:kinase activity"/>
    <property type="evidence" value="ECO:0007669"/>
    <property type="project" value="UniProtKB-KW"/>
</dbReference>
<gene>
    <name evidence="11" type="primary">aroK</name>
    <name evidence="13" type="ORF">Q9R08_07525</name>
</gene>
<feature type="binding site" evidence="11">
    <location>
        <position position="60"/>
    </location>
    <ligand>
        <name>substrate</name>
    </ligand>
</feature>
<dbReference type="InterPro" id="IPR023000">
    <property type="entry name" value="Shikimate_kinase_CS"/>
</dbReference>
<evidence type="ECO:0000256" key="7">
    <source>
        <dbReference type="ARBA" id="ARBA00022777"/>
    </source>
</evidence>
<feature type="compositionally biased region" description="Basic and acidic residues" evidence="12">
    <location>
        <begin position="180"/>
        <end position="192"/>
    </location>
</feature>
<keyword evidence="14" id="KW-1185">Reference proteome</keyword>
<feature type="binding site" evidence="11">
    <location>
        <position position="137"/>
    </location>
    <ligand>
        <name>substrate</name>
    </ligand>
</feature>
<feature type="binding site" evidence="11">
    <location>
        <position position="117"/>
    </location>
    <ligand>
        <name>ATP</name>
        <dbReference type="ChEBI" id="CHEBI:30616"/>
    </ligand>
</feature>
<keyword evidence="11" id="KW-0479">Metal-binding</keyword>
<keyword evidence="5 11" id="KW-0808">Transferase</keyword>
<dbReference type="CDD" id="cd00464">
    <property type="entry name" value="SK"/>
    <property type="match status" value="1"/>
</dbReference>
<evidence type="ECO:0000256" key="11">
    <source>
        <dbReference type="HAMAP-Rule" id="MF_00109"/>
    </source>
</evidence>
<proteinExistence type="inferred from homology"/>
<reference evidence="13 14" key="1">
    <citation type="submission" date="2023-08" db="EMBL/GenBank/DDBJ databases">
        <title>Microbacterium psychrotolerans sp. nov., a psychrotolerant bacterium isolated from soil in Heilongjiang Province, China.</title>
        <authorList>
            <person name="An P."/>
            <person name="Zhao D."/>
            <person name="Xiang H."/>
        </authorList>
    </citation>
    <scope>NUCLEOTIDE SEQUENCE [LARGE SCALE GENOMIC DNA]</scope>
    <source>
        <strain evidence="13 14">QXD-8</strain>
    </source>
</reference>
<dbReference type="EMBL" id="JAVFWO010000002">
    <property type="protein sequence ID" value="MDQ7877815.1"/>
    <property type="molecule type" value="Genomic_DNA"/>
</dbReference>
<evidence type="ECO:0000256" key="12">
    <source>
        <dbReference type="SAM" id="MobiDB-lite"/>
    </source>
</evidence>
<evidence type="ECO:0000313" key="14">
    <source>
        <dbReference type="Proteomes" id="UP001235133"/>
    </source>
</evidence>
<keyword evidence="7 11" id="KW-0418">Kinase</keyword>
<feature type="binding site" evidence="11">
    <location>
        <position position="37"/>
    </location>
    <ligand>
        <name>substrate</name>
    </ligand>
</feature>
<dbReference type="InterPro" id="IPR031322">
    <property type="entry name" value="Shikimate/glucono_kinase"/>
</dbReference>
<evidence type="ECO:0000256" key="2">
    <source>
        <dbReference type="ARBA" id="ARBA00006997"/>
    </source>
</evidence>
<keyword evidence="6 11" id="KW-0547">Nucleotide-binding</keyword>
<evidence type="ECO:0000256" key="1">
    <source>
        <dbReference type="ARBA" id="ARBA00004842"/>
    </source>
</evidence>
<keyword evidence="9 11" id="KW-0057">Aromatic amino acid biosynthesis</keyword>
<dbReference type="PROSITE" id="PS01128">
    <property type="entry name" value="SHIKIMATE_KINASE"/>
    <property type="match status" value="1"/>
</dbReference>
<dbReference type="InterPro" id="IPR000623">
    <property type="entry name" value="Shikimate_kinase/TSH1"/>
</dbReference>
<dbReference type="Gene3D" id="3.40.50.300">
    <property type="entry name" value="P-loop containing nucleotide triphosphate hydrolases"/>
    <property type="match status" value="1"/>
</dbReference>
<dbReference type="EC" id="2.7.1.71" evidence="3 11"/>
<keyword evidence="11" id="KW-0460">Magnesium</keyword>